<dbReference type="EMBL" id="CP032627">
    <property type="protein sequence ID" value="AYG01161.1"/>
    <property type="molecule type" value="Genomic_DNA"/>
</dbReference>
<dbReference type="AlphaFoldDB" id="A0A387BRR2"/>
<dbReference type="Proteomes" id="UP000269374">
    <property type="component" value="Chromosome"/>
</dbReference>
<feature type="transmembrane region" description="Helical" evidence="1">
    <location>
        <begin position="16"/>
        <end position="49"/>
    </location>
</feature>
<name>A0A387BRR2_9LACT</name>
<dbReference type="KEGG" id="lact:D7I46_08660"/>
<evidence type="ECO:0000256" key="1">
    <source>
        <dbReference type="SAM" id="Phobius"/>
    </source>
</evidence>
<gene>
    <name evidence="2" type="ORF">D7I46_08660</name>
</gene>
<keyword evidence="1" id="KW-0812">Transmembrane</keyword>
<organism evidence="2 3">
    <name type="scientific">Lactococcus allomyrinae</name>
    <dbReference type="NCBI Taxonomy" id="2419773"/>
    <lineage>
        <taxon>Bacteria</taxon>
        <taxon>Bacillati</taxon>
        <taxon>Bacillota</taxon>
        <taxon>Bacilli</taxon>
        <taxon>Lactobacillales</taxon>
        <taxon>Streptococcaceae</taxon>
        <taxon>Lactococcus</taxon>
    </lineage>
</organism>
<reference evidence="2 3" key="1">
    <citation type="submission" date="2018-09" db="EMBL/GenBank/DDBJ databases">
        <title>Genome sequencing of strain 1JSPR-7.</title>
        <authorList>
            <person name="Heo J."/>
            <person name="Kim S.-J."/>
            <person name="Kwon S.-W."/>
        </authorList>
    </citation>
    <scope>NUCLEOTIDE SEQUENCE [LARGE SCALE GENOMIC DNA]</scope>
    <source>
        <strain evidence="2 3">1JSPR-7</strain>
    </source>
</reference>
<sequence>MYKGKQKIVLKTLNEHLLYIVIGGIIGLLILLGISAIFAFLSIAVYAASVDHRMSIVDYLYNSNYDHTVLKFILFVTGGLGIILLVVTVIASFILLLRRKQWLGFAILGIITVSTLFLFFVPVSQTQKVYSVKGTLKNAVFIDGGNELTTPGYKSVEQAKQKFFDEVWFSSPQDVTFKTIVSTRKVYQPLVKIEFPQKPASYDADNE</sequence>
<keyword evidence="3" id="KW-1185">Reference proteome</keyword>
<evidence type="ECO:0000313" key="3">
    <source>
        <dbReference type="Proteomes" id="UP000269374"/>
    </source>
</evidence>
<feature type="transmembrane region" description="Helical" evidence="1">
    <location>
        <begin position="102"/>
        <end position="121"/>
    </location>
</feature>
<feature type="transmembrane region" description="Helical" evidence="1">
    <location>
        <begin position="69"/>
        <end position="95"/>
    </location>
</feature>
<proteinExistence type="predicted"/>
<evidence type="ECO:0000313" key="2">
    <source>
        <dbReference type="EMBL" id="AYG01161.1"/>
    </source>
</evidence>
<accession>A0A387BRR2</accession>
<keyword evidence="1" id="KW-1133">Transmembrane helix</keyword>
<keyword evidence="1" id="KW-0472">Membrane</keyword>
<protein>
    <submittedName>
        <fullName evidence="2">Uncharacterized protein</fullName>
    </submittedName>
</protein>
<dbReference type="RefSeq" id="WP_120772541.1">
    <property type="nucleotide sequence ID" value="NZ_CP032627.1"/>
</dbReference>